<dbReference type="Proteomes" id="UP000011086">
    <property type="component" value="Unassembled WGS sequence"/>
</dbReference>
<dbReference type="EMBL" id="JH793638">
    <property type="protein sequence ID" value="ELQ40549.1"/>
    <property type="molecule type" value="Genomic_DNA"/>
</dbReference>
<dbReference type="AlphaFoldDB" id="A0AA97PN09"/>
<evidence type="ECO:0000313" key="2">
    <source>
        <dbReference type="EMBL" id="ELQ40549.1"/>
    </source>
</evidence>
<evidence type="ECO:0000256" key="1">
    <source>
        <dbReference type="SAM" id="MobiDB-lite"/>
    </source>
</evidence>
<proteinExistence type="predicted"/>
<protein>
    <submittedName>
        <fullName evidence="2">Uncharacterized protein</fullName>
    </submittedName>
</protein>
<reference evidence="2" key="1">
    <citation type="journal article" date="2012" name="PLoS Genet.">
        <title>Comparative analysis of the genomes of two field isolates of the rice blast fungus Magnaporthe oryzae.</title>
        <authorList>
            <person name="Xue M."/>
            <person name="Yang J."/>
            <person name="Li Z."/>
            <person name="Hu S."/>
            <person name="Yao N."/>
            <person name="Dean R.A."/>
            <person name="Zhao W."/>
            <person name="Shen M."/>
            <person name="Zhang H."/>
            <person name="Li C."/>
            <person name="Liu L."/>
            <person name="Cao L."/>
            <person name="Xu X."/>
            <person name="Xing Y."/>
            <person name="Hsiang T."/>
            <person name="Zhang Z."/>
            <person name="Xu J.R."/>
            <person name="Peng Y.L."/>
        </authorList>
    </citation>
    <scope>NUCLEOTIDE SEQUENCE</scope>
    <source>
        <strain evidence="2">Y34</strain>
    </source>
</reference>
<accession>A0AA97PN09</accession>
<name>A0AA97PN09_PYRO3</name>
<gene>
    <name evidence="2" type="ORF">OOU_Y34scaffold00420g4</name>
</gene>
<feature type="region of interest" description="Disordered" evidence="1">
    <location>
        <begin position="94"/>
        <end position="129"/>
    </location>
</feature>
<organism evidence="2">
    <name type="scientific">Pyricularia oryzae (strain Y34)</name>
    <name type="common">Rice blast fungus</name>
    <name type="synonym">Magnaporthe oryzae</name>
    <dbReference type="NCBI Taxonomy" id="1143189"/>
    <lineage>
        <taxon>Eukaryota</taxon>
        <taxon>Fungi</taxon>
        <taxon>Dikarya</taxon>
        <taxon>Ascomycota</taxon>
        <taxon>Pezizomycotina</taxon>
        <taxon>Sordariomycetes</taxon>
        <taxon>Sordariomycetidae</taxon>
        <taxon>Magnaporthales</taxon>
        <taxon>Pyriculariaceae</taxon>
        <taxon>Pyricularia</taxon>
    </lineage>
</organism>
<sequence>MQVPYLPTLSGTSYCRDKRTISQFVALAVLGGTALAQSPTGNNDAGLAARDVNGDKVLSRRDSRGAYHPTGPSQPPQPIWTQALPREPLTHFRAINKKAVPSSRTPPGSPDAGRSKNGQGPSKADLGSRAEISIETALLSVDNRICEKPGSIQIQSTGHQVFLLPKPNDNAGGFSRIRPSYPSAEPLKSQAQP</sequence>
<feature type="region of interest" description="Disordered" evidence="1">
    <location>
        <begin position="61"/>
        <end position="81"/>
    </location>
</feature>
<feature type="region of interest" description="Disordered" evidence="1">
    <location>
        <begin position="152"/>
        <end position="193"/>
    </location>
</feature>